<feature type="compositionally biased region" description="Acidic residues" evidence="1">
    <location>
        <begin position="163"/>
        <end position="216"/>
    </location>
</feature>
<accession>A0A6C0AQG9</accession>
<feature type="region of interest" description="Disordered" evidence="1">
    <location>
        <begin position="154"/>
        <end position="216"/>
    </location>
</feature>
<sequence>MSHPLSIIIVEKNGTLKSLAIKDFKVEELFKKCGFKKGEDFLKQVEWNAKYDGKKYFIEVYAKTDGRANSENKYDFPPPIDNKLFFGSCSILAYLKKEDETKSYTDLSLPLWNKIYEKLFGGFEDLAATAVEDEAEEDELANVPKEKKTKQGYLKDGFVVDTSDTDENEVSTGSEEEDNDGEETEETDEIEDDGEIVIEDLGSELSEESYDYDPET</sequence>
<organism evidence="2">
    <name type="scientific">viral metagenome</name>
    <dbReference type="NCBI Taxonomy" id="1070528"/>
    <lineage>
        <taxon>unclassified sequences</taxon>
        <taxon>metagenomes</taxon>
        <taxon>organismal metagenomes</taxon>
    </lineage>
</organism>
<evidence type="ECO:0000256" key="1">
    <source>
        <dbReference type="SAM" id="MobiDB-lite"/>
    </source>
</evidence>
<dbReference type="AlphaFoldDB" id="A0A6C0AQG9"/>
<reference evidence="2" key="1">
    <citation type="journal article" date="2020" name="Nature">
        <title>Giant virus diversity and host interactions through global metagenomics.</title>
        <authorList>
            <person name="Schulz F."/>
            <person name="Roux S."/>
            <person name="Paez-Espino D."/>
            <person name="Jungbluth S."/>
            <person name="Walsh D.A."/>
            <person name="Denef V.J."/>
            <person name="McMahon K.D."/>
            <person name="Konstantinidis K.T."/>
            <person name="Eloe-Fadrosh E.A."/>
            <person name="Kyrpides N.C."/>
            <person name="Woyke T."/>
        </authorList>
    </citation>
    <scope>NUCLEOTIDE SEQUENCE</scope>
    <source>
        <strain evidence="2">GVMAG-S-1101165-79</strain>
    </source>
</reference>
<protein>
    <submittedName>
        <fullName evidence="2">Uncharacterized protein</fullName>
    </submittedName>
</protein>
<proteinExistence type="predicted"/>
<name>A0A6C0AQG9_9ZZZZ</name>
<dbReference type="EMBL" id="MN740762">
    <property type="protein sequence ID" value="QHS82024.1"/>
    <property type="molecule type" value="Genomic_DNA"/>
</dbReference>
<evidence type="ECO:0000313" key="2">
    <source>
        <dbReference type="EMBL" id="QHS82024.1"/>
    </source>
</evidence>